<evidence type="ECO:0000313" key="4">
    <source>
        <dbReference type="RefSeq" id="XP_030759487.1"/>
    </source>
</evidence>
<protein>
    <submittedName>
        <fullName evidence="4">Protein Vhl</fullName>
    </submittedName>
</protein>
<reference evidence="4" key="1">
    <citation type="submission" date="2025-08" db="UniProtKB">
        <authorList>
            <consortium name="RefSeq"/>
        </authorList>
    </citation>
    <scope>IDENTIFICATION</scope>
    <source>
        <tissue evidence="4">Gonads</tissue>
    </source>
</reference>
<dbReference type="GeneID" id="115884905"/>
<dbReference type="FunCoup" id="A0A6J2Y796">
    <property type="interactions" value="103"/>
</dbReference>
<comment type="similarity">
    <text evidence="1">Belongs to the VHL family.</text>
</comment>
<accession>A0A6J2Y796</accession>
<sequence>MNNIQENNDENPRSVHSTQKCYVRFVNMTERTVEIMWINFIGQYVRYRILEKGNFIDVNTYKTHPWTAKDFLTKDELHIDKRFFYHPKTTREFIQLRYPDRNNYPENHEARVRAYITLPMYSLRFLSLLTVRNHILKEDDVEQLSLPKNISDDLKRAVTKRNRECSLQALSRQL</sequence>
<dbReference type="Gene3D" id="1.10.750.10">
    <property type="entry name" value="von Hippel-Lindau disease tumour suppressor, alpha domain"/>
    <property type="match status" value="1"/>
</dbReference>
<dbReference type="Pfam" id="PF01847">
    <property type="entry name" value="VHL"/>
    <property type="match status" value="1"/>
</dbReference>
<dbReference type="AlphaFoldDB" id="A0A6J2Y796"/>
<dbReference type="OrthoDB" id="413400at2759"/>
<dbReference type="SUPFAM" id="SSF49468">
    <property type="entry name" value="VHL"/>
    <property type="match status" value="1"/>
</dbReference>
<dbReference type="KEGG" id="soy:115884905"/>
<evidence type="ECO:0000313" key="3">
    <source>
        <dbReference type="Proteomes" id="UP000504635"/>
    </source>
</evidence>
<feature type="domain" description="von Hippel-Lindau disease tumour suppressor beta" evidence="2">
    <location>
        <begin position="13"/>
        <end position="89"/>
    </location>
</feature>
<organism evidence="3 4">
    <name type="scientific">Sitophilus oryzae</name>
    <name type="common">Rice weevil</name>
    <name type="synonym">Curculio oryzae</name>
    <dbReference type="NCBI Taxonomy" id="7048"/>
    <lineage>
        <taxon>Eukaryota</taxon>
        <taxon>Metazoa</taxon>
        <taxon>Ecdysozoa</taxon>
        <taxon>Arthropoda</taxon>
        <taxon>Hexapoda</taxon>
        <taxon>Insecta</taxon>
        <taxon>Pterygota</taxon>
        <taxon>Neoptera</taxon>
        <taxon>Endopterygota</taxon>
        <taxon>Coleoptera</taxon>
        <taxon>Polyphaga</taxon>
        <taxon>Cucujiformia</taxon>
        <taxon>Curculionidae</taxon>
        <taxon>Dryophthorinae</taxon>
        <taxon>Sitophilus</taxon>
    </lineage>
</organism>
<gene>
    <name evidence="4" type="primary">LOC115884905</name>
</gene>
<dbReference type="InterPro" id="IPR037139">
    <property type="entry name" value="VHL_alpha_dom_sf"/>
</dbReference>
<dbReference type="Gene3D" id="2.60.40.780">
    <property type="entry name" value="von Hippel-Lindau disease tumour suppressor, beta domain"/>
    <property type="match status" value="1"/>
</dbReference>
<name>A0A6J2Y796_SITOR</name>
<dbReference type="InterPro" id="IPR022772">
    <property type="entry name" value="VHL_tumour_suppress_b/a_dom"/>
</dbReference>
<dbReference type="InterPro" id="IPR037140">
    <property type="entry name" value="VHL_beta_dom_sf"/>
</dbReference>
<dbReference type="RefSeq" id="XP_030759487.1">
    <property type="nucleotide sequence ID" value="XM_030903627.1"/>
</dbReference>
<proteinExistence type="inferred from homology"/>
<keyword evidence="3" id="KW-1185">Reference proteome</keyword>
<dbReference type="FunFam" id="2.60.40.780:FF:000001">
    <property type="entry name" value="von Hippel-Lindau disease tumor suppressor"/>
    <property type="match status" value="1"/>
</dbReference>
<dbReference type="InParanoid" id="A0A6J2Y796"/>
<dbReference type="InterPro" id="IPR024053">
    <property type="entry name" value="VHL_beta_dom"/>
</dbReference>
<evidence type="ECO:0000256" key="1">
    <source>
        <dbReference type="ARBA" id="ARBA00010057"/>
    </source>
</evidence>
<dbReference type="CDD" id="cd05468">
    <property type="entry name" value="pVHL"/>
    <property type="match status" value="1"/>
</dbReference>
<evidence type="ECO:0000259" key="2">
    <source>
        <dbReference type="Pfam" id="PF01847"/>
    </source>
</evidence>
<dbReference type="Proteomes" id="UP000504635">
    <property type="component" value="Unplaced"/>
</dbReference>
<dbReference type="InterPro" id="IPR036208">
    <property type="entry name" value="VHL_sf"/>
</dbReference>